<evidence type="ECO:0000313" key="2">
    <source>
        <dbReference type="EMBL" id="VDP38825.1"/>
    </source>
</evidence>
<sequence>MKGESENRYDWNNFDEKRAFGASVSLYEKNPLTGVNAGEPVADVWGVVGRNNNGVLALADGVNWGEGARLAARCAEVFHQLLASFHSAHSLILQEGGMLTTLCVAVVAPAVHCDSWVLCVCNVGDSLCFVYNRDYGVREVTMGSHDIDQMRDMRDAGGALGPVDGRNPQLHNLTCSMTFVEEGDVVFITSDGVSDNFDPVVGKFCVIKRSDFENKENSQLPPRDNRKLSV</sequence>
<dbReference type="Proteomes" id="UP000050761">
    <property type="component" value="Unassembled WGS sequence"/>
</dbReference>
<accession>A0A183GL71</accession>
<dbReference type="InterPro" id="IPR036457">
    <property type="entry name" value="PPM-type-like_dom_sf"/>
</dbReference>
<dbReference type="AlphaFoldDB" id="A0A183GL71"/>
<accession>A0A3P8E3K2</accession>
<dbReference type="PANTHER" id="PTHR21586:SF0">
    <property type="entry name" value="PP2C-LIKE DOMAIN-CONTAINING PROTEIN CG9801"/>
    <property type="match status" value="1"/>
</dbReference>
<dbReference type="Gene3D" id="3.60.40.10">
    <property type="entry name" value="PPM-type phosphatase domain"/>
    <property type="match status" value="1"/>
</dbReference>
<gene>
    <name evidence="2" type="ORF">HPBE_LOCUS23440</name>
</gene>
<name>A0A183GL71_HELPZ</name>
<evidence type="ECO:0000313" key="4">
    <source>
        <dbReference type="WBParaSite" id="HPBE_0002344101-mRNA-1"/>
    </source>
</evidence>
<organism evidence="3 4">
    <name type="scientific">Heligmosomoides polygyrus</name>
    <name type="common">Parasitic roundworm</name>
    <dbReference type="NCBI Taxonomy" id="6339"/>
    <lineage>
        <taxon>Eukaryota</taxon>
        <taxon>Metazoa</taxon>
        <taxon>Ecdysozoa</taxon>
        <taxon>Nematoda</taxon>
        <taxon>Chromadorea</taxon>
        <taxon>Rhabditida</taxon>
        <taxon>Rhabditina</taxon>
        <taxon>Rhabditomorpha</taxon>
        <taxon>Strongyloidea</taxon>
        <taxon>Heligmosomidae</taxon>
        <taxon>Heligmosomoides</taxon>
    </lineage>
</organism>
<dbReference type="WBParaSite" id="HPBE_0002344101-mRNA-1">
    <property type="protein sequence ID" value="HPBE_0002344101-mRNA-1"/>
    <property type="gene ID" value="HPBE_0002344101"/>
</dbReference>
<keyword evidence="3" id="KW-1185">Reference proteome</keyword>
<reference evidence="2 3" key="1">
    <citation type="submission" date="2018-11" db="EMBL/GenBank/DDBJ databases">
        <authorList>
            <consortium name="Pathogen Informatics"/>
        </authorList>
    </citation>
    <scope>NUCLEOTIDE SEQUENCE [LARGE SCALE GENOMIC DNA]</scope>
</reference>
<dbReference type="SUPFAM" id="SSF81606">
    <property type="entry name" value="PP2C-like"/>
    <property type="match status" value="1"/>
</dbReference>
<protein>
    <submittedName>
        <fullName evidence="4">PPM-type phosphatase domain-containing protein</fullName>
    </submittedName>
</protein>
<dbReference type="InterPro" id="IPR001932">
    <property type="entry name" value="PPM-type_phosphatase-like_dom"/>
</dbReference>
<evidence type="ECO:0000313" key="3">
    <source>
        <dbReference type="Proteomes" id="UP000050761"/>
    </source>
</evidence>
<dbReference type="PANTHER" id="PTHR21586">
    <property type="entry name" value="TIPA"/>
    <property type="match status" value="1"/>
</dbReference>
<proteinExistence type="predicted"/>
<feature type="domain" description="PPM-type phosphatase" evidence="1">
    <location>
        <begin position="23"/>
        <end position="230"/>
    </location>
</feature>
<dbReference type="EMBL" id="UZAH01035061">
    <property type="protein sequence ID" value="VDP38825.1"/>
    <property type="molecule type" value="Genomic_DNA"/>
</dbReference>
<dbReference type="SMART" id="SM00332">
    <property type="entry name" value="PP2Cc"/>
    <property type="match status" value="1"/>
</dbReference>
<dbReference type="OrthoDB" id="2556847at2759"/>
<dbReference type="InterPro" id="IPR053287">
    <property type="entry name" value="PP2C-like_domain"/>
</dbReference>
<dbReference type="PROSITE" id="PS51746">
    <property type="entry name" value="PPM_2"/>
    <property type="match status" value="1"/>
</dbReference>
<reference evidence="4" key="2">
    <citation type="submission" date="2019-09" db="UniProtKB">
        <authorList>
            <consortium name="WormBaseParasite"/>
        </authorList>
    </citation>
    <scope>IDENTIFICATION</scope>
</reference>
<evidence type="ECO:0000259" key="1">
    <source>
        <dbReference type="PROSITE" id="PS51746"/>
    </source>
</evidence>